<dbReference type="Pfam" id="PF26130">
    <property type="entry name" value="PB1-like"/>
    <property type="match status" value="1"/>
</dbReference>
<protein>
    <recommendedName>
        <fullName evidence="1">PB1-like domain-containing protein</fullName>
    </recommendedName>
</protein>
<sequence length="167" mass="19094">MAAMDHVSLRFWHGGLFMKKKDKLLYLNGECKSFDVDPDELCWFWLEELAKKCGSYTTIDEIYYLITGLSLDKGLRRVYNDKEVLQMSEIVLKARSLKMYVVHGLDQAELVVMLPSIQNTEPRTESANENQVAGYNIVDDEAHTNIDDHDEAELEGQFGELQGQVEG</sequence>
<proteinExistence type="predicted"/>
<evidence type="ECO:0000313" key="3">
    <source>
        <dbReference type="Proteomes" id="UP001152523"/>
    </source>
</evidence>
<dbReference type="AlphaFoldDB" id="A0AAV0EDH9"/>
<comment type="caution">
    <text evidence="2">The sequence shown here is derived from an EMBL/GenBank/DDBJ whole genome shotgun (WGS) entry which is preliminary data.</text>
</comment>
<name>A0AAV0EDH9_9ASTE</name>
<gene>
    <name evidence="2" type="ORF">CEPIT_LOCUS23953</name>
</gene>
<evidence type="ECO:0000313" key="2">
    <source>
        <dbReference type="EMBL" id="CAH9121765.1"/>
    </source>
</evidence>
<feature type="domain" description="PB1-like" evidence="1">
    <location>
        <begin position="4"/>
        <end position="103"/>
    </location>
</feature>
<evidence type="ECO:0000259" key="1">
    <source>
        <dbReference type="Pfam" id="PF26130"/>
    </source>
</evidence>
<keyword evidence="3" id="KW-1185">Reference proteome</keyword>
<dbReference type="EMBL" id="CAMAPF010000921">
    <property type="protein sequence ID" value="CAH9121765.1"/>
    <property type="molecule type" value="Genomic_DNA"/>
</dbReference>
<reference evidence="2" key="1">
    <citation type="submission" date="2022-07" db="EMBL/GenBank/DDBJ databases">
        <authorList>
            <person name="Macas J."/>
            <person name="Novak P."/>
            <person name="Neumann P."/>
        </authorList>
    </citation>
    <scope>NUCLEOTIDE SEQUENCE</scope>
</reference>
<accession>A0AAV0EDH9</accession>
<dbReference type="Proteomes" id="UP001152523">
    <property type="component" value="Unassembled WGS sequence"/>
</dbReference>
<dbReference type="InterPro" id="IPR058594">
    <property type="entry name" value="PB1-like_dom_pln"/>
</dbReference>
<organism evidence="2 3">
    <name type="scientific">Cuscuta epithymum</name>
    <dbReference type="NCBI Taxonomy" id="186058"/>
    <lineage>
        <taxon>Eukaryota</taxon>
        <taxon>Viridiplantae</taxon>
        <taxon>Streptophyta</taxon>
        <taxon>Embryophyta</taxon>
        <taxon>Tracheophyta</taxon>
        <taxon>Spermatophyta</taxon>
        <taxon>Magnoliopsida</taxon>
        <taxon>eudicotyledons</taxon>
        <taxon>Gunneridae</taxon>
        <taxon>Pentapetalae</taxon>
        <taxon>asterids</taxon>
        <taxon>lamiids</taxon>
        <taxon>Solanales</taxon>
        <taxon>Convolvulaceae</taxon>
        <taxon>Cuscuteae</taxon>
        <taxon>Cuscuta</taxon>
        <taxon>Cuscuta subgen. Cuscuta</taxon>
    </lineage>
</organism>